<evidence type="ECO:0000256" key="1">
    <source>
        <dbReference type="SAM" id="MobiDB-lite"/>
    </source>
</evidence>
<dbReference type="PANTHER" id="PTHR28027:SF2">
    <property type="entry name" value="TRANSCRIPTIONAL REGULATOR MIT1"/>
    <property type="match status" value="1"/>
</dbReference>
<feature type="region of interest" description="Disordered" evidence="1">
    <location>
        <begin position="243"/>
        <end position="330"/>
    </location>
</feature>
<dbReference type="AlphaFoldDB" id="A0A1Y2D431"/>
<feature type="compositionally biased region" description="Polar residues" evidence="1">
    <location>
        <begin position="310"/>
        <end position="327"/>
    </location>
</feature>
<name>A0A1Y2D431_9FUNG</name>
<dbReference type="PANTHER" id="PTHR28027">
    <property type="entry name" value="TRANSCRIPTIONAL REGULATOR MIT1"/>
    <property type="match status" value="1"/>
</dbReference>
<dbReference type="InterPro" id="IPR018608">
    <property type="entry name" value="Gti1/Pac2"/>
</dbReference>
<feature type="compositionally biased region" description="Low complexity" evidence="1">
    <location>
        <begin position="243"/>
        <end position="252"/>
    </location>
</feature>
<feature type="compositionally biased region" description="Low complexity" evidence="1">
    <location>
        <begin position="260"/>
        <end position="279"/>
    </location>
</feature>
<dbReference type="Proteomes" id="UP000193642">
    <property type="component" value="Unassembled WGS sequence"/>
</dbReference>
<proteinExistence type="predicted"/>
<reference evidence="2 3" key="1">
    <citation type="submission" date="2016-07" db="EMBL/GenBank/DDBJ databases">
        <title>Pervasive Adenine N6-methylation of Active Genes in Fungi.</title>
        <authorList>
            <consortium name="DOE Joint Genome Institute"/>
            <person name="Mondo S.J."/>
            <person name="Dannebaum R.O."/>
            <person name="Kuo R.C."/>
            <person name="Labutti K."/>
            <person name="Haridas S."/>
            <person name="Kuo A."/>
            <person name="Salamov A."/>
            <person name="Ahrendt S.R."/>
            <person name="Lipzen A."/>
            <person name="Sullivan W."/>
            <person name="Andreopoulos W.B."/>
            <person name="Clum A."/>
            <person name="Lindquist E."/>
            <person name="Daum C."/>
            <person name="Ramamoorthy G.K."/>
            <person name="Gryganskyi A."/>
            <person name="Culley D."/>
            <person name="Magnuson J.K."/>
            <person name="James T.Y."/>
            <person name="O'Malley M.A."/>
            <person name="Stajich J.E."/>
            <person name="Spatafora J.W."/>
            <person name="Visel A."/>
            <person name="Grigoriev I.V."/>
        </authorList>
    </citation>
    <scope>NUCLEOTIDE SEQUENCE [LARGE SCALE GENOMIC DNA]</scope>
    <source>
        <strain evidence="2 3">JEL800</strain>
    </source>
</reference>
<feature type="compositionally biased region" description="Basic residues" evidence="1">
    <location>
        <begin position="285"/>
        <end position="299"/>
    </location>
</feature>
<organism evidence="2 3">
    <name type="scientific">Rhizoclosmatium globosum</name>
    <dbReference type="NCBI Taxonomy" id="329046"/>
    <lineage>
        <taxon>Eukaryota</taxon>
        <taxon>Fungi</taxon>
        <taxon>Fungi incertae sedis</taxon>
        <taxon>Chytridiomycota</taxon>
        <taxon>Chytridiomycota incertae sedis</taxon>
        <taxon>Chytridiomycetes</taxon>
        <taxon>Chytridiales</taxon>
        <taxon>Chytriomycetaceae</taxon>
        <taxon>Rhizoclosmatium</taxon>
    </lineage>
</organism>
<gene>
    <name evidence="2" type="ORF">BCR33DRAFT_779189</name>
</gene>
<keyword evidence="3" id="KW-1185">Reference proteome</keyword>
<comment type="caution">
    <text evidence="2">The sequence shown here is derived from an EMBL/GenBank/DDBJ whole genome shotgun (WGS) entry which is preliminary data.</text>
</comment>
<evidence type="ECO:0000313" key="3">
    <source>
        <dbReference type="Proteomes" id="UP000193642"/>
    </source>
</evidence>
<sequence length="402" mass="44583">MTKNECIFLFVHVHPKKEGFSSATTSNAATTTATTATAAPAASRRFTETWKGFIQEPLDAQLVIEGCVSGLLQPLNIIPMSLSDLTIRSGTVLVFAENSAMGQMVRWRDGCRWSASRLQGPFLLYREVEASSNTSSSEPERDVRFVNTVVRGKTKFVANGMAKRTLTLTGSDGNRYRVISYFYPADVAHLYGDPVVTVSEKVQMLSTPSRMPEFARFVGKTGPLPSFTMPDLSYQALRRPAASSSSSLLASRQTESPRNQFIPTQQQPQQQPQQIQQRPFDSHPHHQQHQHQHHSHLQHQKPTPYPSPAQPSYTTKQKLPITETPTPDGNFFATHPIFNIHNHPSAAPASCPPSTTTTSSTSHSSSEHCCGCGGLGIRKATDYFRNDPFWTEFPVRLRRCGI</sequence>
<accession>A0A1Y2D431</accession>
<evidence type="ECO:0000313" key="2">
    <source>
        <dbReference type="EMBL" id="ORY53876.1"/>
    </source>
</evidence>
<dbReference type="OrthoDB" id="5572844at2759"/>
<feature type="region of interest" description="Disordered" evidence="1">
    <location>
        <begin position="346"/>
        <end position="365"/>
    </location>
</feature>
<dbReference type="Pfam" id="PF09729">
    <property type="entry name" value="Gti1_Pac2"/>
    <property type="match status" value="1"/>
</dbReference>
<evidence type="ECO:0008006" key="4">
    <source>
        <dbReference type="Google" id="ProtNLM"/>
    </source>
</evidence>
<protein>
    <recommendedName>
        <fullName evidence="4">Gti1/Pac2 family-domain-containing protein</fullName>
    </recommendedName>
</protein>
<dbReference type="EMBL" id="MCGO01000001">
    <property type="protein sequence ID" value="ORY53876.1"/>
    <property type="molecule type" value="Genomic_DNA"/>
</dbReference>
<dbReference type="GO" id="GO:0003677">
    <property type="term" value="F:DNA binding"/>
    <property type="evidence" value="ECO:0007669"/>
    <property type="project" value="TreeGrafter"/>
</dbReference>